<keyword evidence="3" id="KW-1185">Reference proteome</keyword>
<feature type="compositionally biased region" description="Polar residues" evidence="1">
    <location>
        <begin position="264"/>
        <end position="313"/>
    </location>
</feature>
<feature type="compositionally biased region" description="Polar residues" evidence="1">
    <location>
        <begin position="18"/>
        <end position="27"/>
    </location>
</feature>
<evidence type="ECO:0000313" key="2">
    <source>
        <dbReference type="EMBL" id="KAJ3039131.1"/>
    </source>
</evidence>
<dbReference type="AlphaFoldDB" id="A0AAD5S2Z5"/>
<name>A0AAD5S2Z5_9FUNG</name>
<organism evidence="2 3">
    <name type="scientific">Rhizophlyctis rosea</name>
    <dbReference type="NCBI Taxonomy" id="64517"/>
    <lineage>
        <taxon>Eukaryota</taxon>
        <taxon>Fungi</taxon>
        <taxon>Fungi incertae sedis</taxon>
        <taxon>Chytridiomycota</taxon>
        <taxon>Chytridiomycota incertae sedis</taxon>
        <taxon>Chytridiomycetes</taxon>
        <taxon>Rhizophlyctidales</taxon>
        <taxon>Rhizophlyctidaceae</taxon>
        <taxon>Rhizophlyctis</taxon>
    </lineage>
</organism>
<evidence type="ECO:0000256" key="1">
    <source>
        <dbReference type="SAM" id="MobiDB-lite"/>
    </source>
</evidence>
<accession>A0AAD5S2Z5</accession>
<dbReference type="Proteomes" id="UP001212841">
    <property type="component" value="Unassembled WGS sequence"/>
</dbReference>
<gene>
    <name evidence="2" type="ORF">HK097_002924</name>
</gene>
<reference evidence="2" key="1">
    <citation type="submission" date="2020-05" db="EMBL/GenBank/DDBJ databases">
        <title>Phylogenomic resolution of chytrid fungi.</title>
        <authorList>
            <person name="Stajich J.E."/>
            <person name="Amses K."/>
            <person name="Simmons R."/>
            <person name="Seto K."/>
            <person name="Myers J."/>
            <person name="Bonds A."/>
            <person name="Quandt C.A."/>
            <person name="Barry K."/>
            <person name="Liu P."/>
            <person name="Grigoriev I."/>
            <person name="Longcore J.E."/>
            <person name="James T.Y."/>
        </authorList>
    </citation>
    <scope>NUCLEOTIDE SEQUENCE</scope>
    <source>
        <strain evidence="2">JEL0318</strain>
    </source>
</reference>
<feature type="region of interest" description="Disordered" evidence="1">
    <location>
        <begin position="170"/>
        <end position="369"/>
    </location>
</feature>
<feature type="compositionally biased region" description="Basic residues" evidence="1">
    <location>
        <begin position="1"/>
        <end position="10"/>
    </location>
</feature>
<protein>
    <submittedName>
        <fullName evidence="2">Uncharacterized protein</fullName>
    </submittedName>
</protein>
<feature type="compositionally biased region" description="Gly residues" evidence="1">
    <location>
        <begin position="360"/>
        <end position="369"/>
    </location>
</feature>
<evidence type="ECO:0000313" key="3">
    <source>
        <dbReference type="Proteomes" id="UP001212841"/>
    </source>
</evidence>
<comment type="caution">
    <text evidence="2">The sequence shown here is derived from an EMBL/GenBank/DDBJ whole genome shotgun (WGS) entry which is preliminary data.</text>
</comment>
<proteinExistence type="predicted"/>
<dbReference type="EMBL" id="JADGJD010001664">
    <property type="protein sequence ID" value="KAJ3039131.1"/>
    <property type="molecule type" value="Genomic_DNA"/>
</dbReference>
<feature type="compositionally biased region" description="Polar residues" evidence="1">
    <location>
        <begin position="200"/>
        <end position="209"/>
    </location>
</feature>
<sequence>MYSPGGRRRQLAPPGGDSNFNIFSNAGTPEPVSSGRRRIANSNATTLDRDADSPKSSVRVITPPGGGSSIALDGSGPAPSSPSIRVLAQTGGNSTVALDGSGHVDQRGIRVLAQAGGGRTTVALDGSGQAPSPRAIKVLAQPGGGATLALDGSGNVPHSPSIKVLHAPNASSVENPLDGGGLPAHHPSIRTVAPPGGASSMPQDWSPSVRTVAPPGGRESLDSPTPSKGGRKIFANPPGGHGSNIFDDSAPPLTPTSYRRVVSTPHQHQQDAGYTSSDDQPLYNHQSNASSGYASANTSPSQSAPTSPRSNARTGALGHQADLPPNLRSTIVLADDAPQGQDFSPNYNRKFERRRVVAPPGGGSSFSLG</sequence>
<feature type="region of interest" description="Disordered" evidence="1">
    <location>
        <begin position="1"/>
        <end position="82"/>
    </location>
</feature>